<dbReference type="InterPro" id="IPR001254">
    <property type="entry name" value="Trypsin_dom"/>
</dbReference>
<reference evidence="4 5" key="1">
    <citation type="journal article" date="2019" name="Int. J. Syst. Evol. Microbiol.">
        <title>The Global Catalogue of Microorganisms (GCM) 10K type strain sequencing project: providing services to taxonomists for standard genome sequencing and annotation.</title>
        <authorList>
            <consortium name="The Broad Institute Genomics Platform"/>
            <consortium name="The Broad Institute Genome Sequencing Center for Infectious Disease"/>
            <person name="Wu L."/>
            <person name="Ma J."/>
        </authorList>
    </citation>
    <scope>NUCLEOTIDE SEQUENCE [LARGE SCALE GENOMIC DNA]</scope>
    <source>
        <strain evidence="4 5">JCM 10303</strain>
    </source>
</reference>
<name>A0ABN1DXK6_SACER</name>
<dbReference type="SMART" id="SM00020">
    <property type="entry name" value="Tryp_SPc"/>
    <property type="match status" value="1"/>
</dbReference>
<protein>
    <submittedName>
        <fullName evidence="4">Serine protease</fullName>
    </submittedName>
</protein>
<comment type="caution">
    <text evidence="4">The sequence shown here is derived from an EMBL/GenBank/DDBJ whole genome shotgun (WGS) entry which is preliminary data.</text>
</comment>
<comment type="similarity">
    <text evidence="1">Belongs to the peptidase S1 family.</text>
</comment>
<dbReference type="InterPro" id="IPR009003">
    <property type="entry name" value="Peptidase_S1_PA"/>
</dbReference>
<dbReference type="InterPro" id="IPR043504">
    <property type="entry name" value="Peptidase_S1_PA_chymotrypsin"/>
</dbReference>
<keyword evidence="4" id="KW-0645">Protease</keyword>
<keyword evidence="2" id="KW-1015">Disulfide bond</keyword>
<gene>
    <name evidence="4" type="ORF">GCM10009533_60440</name>
</gene>
<dbReference type="InterPro" id="IPR018114">
    <property type="entry name" value="TRYPSIN_HIS"/>
</dbReference>
<dbReference type="PROSITE" id="PS00134">
    <property type="entry name" value="TRYPSIN_HIS"/>
    <property type="match status" value="1"/>
</dbReference>
<proteinExistence type="inferred from homology"/>
<organism evidence="4 5">
    <name type="scientific">Saccharopolyspora erythraea</name>
    <name type="common">Streptomyces erythraeus</name>
    <dbReference type="NCBI Taxonomy" id="1836"/>
    <lineage>
        <taxon>Bacteria</taxon>
        <taxon>Bacillati</taxon>
        <taxon>Actinomycetota</taxon>
        <taxon>Actinomycetes</taxon>
        <taxon>Pseudonocardiales</taxon>
        <taxon>Pseudonocardiaceae</taxon>
        <taxon>Saccharopolyspora</taxon>
    </lineage>
</organism>
<dbReference type="PRINTS" id="PR00722">
    <property type="entry name" value="CHYMOTRYPSIN"/>
</dbReference>
<dbReference type="PROSITE" id="PS50240">
    <property type="entry name" value="TRYPSIN_DOM"/>
    <property type="match status" value="1"/>
</dbReference>
<dbReference type="EMBL" id="BAAAGS010000063">
    <property type="protein sequence ID" value="GAA0554373.1"/>
    <property type="molecule type" value="Genomic_DNA"/>
</dbReference>
<dbReference type="Pfam" id="PF00089">
    <property type="entry name" value="Trypsin"/>
    <property type="match status" value="1"/>
</dbReference>
<accession>A0ABN1DXK6</accession>
<evidence type="ECO:0000256" key="2">
    <source>
        <dbReference type="ARBA" id="ARBA00023157"/>
    </source>
</evidence>
<dbReference type="Proteomes" id="UP001500729">
    <property type="component" value="Unassembled WGS sequence"/>
</dbReference>
<evidence type="ECO:0000313" key="4">
    <source>
        <dbReference type="EMBL" id="GAA0554373.1"/>
    </source>
</evidence>
<dbReference type="Gene3D" id="2.40.10.10">
    <property type="entry name" value="Trypsin-like serine proteases"/>
    <property type="match status" value="1"/>
</dbReference>
<dbReference type="InterPro" id="IPR050430">
    <property type="entry name" value="Peptidase_S1"/>
</dbReference>
<keyword evidence="5" id="KW-1185">Reference proteome</keyword>
<dbReference type="InterPro" id="IPR001314">
    <property type="entry name" value="Peptidase_S1A"/>
</dbReference>
<dbReference type="PANTHER" id="PTHR24276">
    <property type="entry name" value="POLYSERASE-RELATED"/>
    <property type="match status" value="1"/>
</dbReference>
<keyword evidence="4" id="KW-0378">Hydrolase</keyword>
<dbReference type="GO" id="GO:0006508">
    <property type="term" value="P:proteolysis"/>
    <property type="evidence" value="ECO:0007669"/>
    <property type="project" value="UniProtKB-KW"/>
</dbReference>
<evidence type="ECO:0000313" key="5">
    <source>
        <dbReference type="Proteomes" id="UP001500729"/>
    </source>
</evidence>
<dbReference type="SUPFAM" id="SSF50494">
    <property type="entry name" value="Trypsin-like serine proteases"/>
    <property type="match status" value="1"/>
</dbReference>
<evidence type="ECO:0000259" key="3">
    <source>
        <dbReference type="PROSITE" id="PS50240"/>
    </source>
</evidence>
<dbReference type="GO" id="GO:0008233">
    <property type="term" value="F:peptidase activity"/>
    <property type="evidence" value="ECO:0007669"/>
    <property type="project" value="UniProtKB-KW"/>
</dbReference>
<evidence type="ECO:0000256" key="1">
    <source>
        <dbReference type="ARBA" id="ARBA00007664"/>
    </source>
</evidence>
<sequence>MDATHLLPKWVHLSWNAAYGLWPSGDRRRGSRKDSTDMRKRSVLIGVLAAVSSAISLPAVASADDAGVRIIGGHDATEEYSFMASLQIGGSHGCGASLIKPDWAVTAAHCVQGGSPSDFSLRIGSNDNTTGGEEAGVTNVVTHDSGDIALLQLDHAVQAAPIKIAAESGAPGTETRIIGWGQTCPEQGCGEAPTMLQELDTSIVDDGDCTSIDGPTEICTANPGGNSGACYGDSGGPQIKGTSGNWELIGATSRAGNNNPTCATGPSIYTDVVAFTDWINQNTGG</sequence>
<dbReference type="CDD" id="cd00190">
    <property type="entry name" value="Tryp_SPc"/>
    <property type="match status" value="1"/>
</dbReference>
<feature type="domain" description="Peptidase S1" evidence="3">
    <location>
        <begin position="70"/>
        <end position="284"/>
    </location>
</feature>
<dbReference type="PANTHER" id="PTHR24276:SF98">
    <property type="entry name" value="FI18310P1-RELATED"/>
    <property type="match status" value="1"/>
</dbReference>